<feature type="transmembrane region" description="Helical" evidence="7">
    <location>
        <begin position="61"/>
        <end position="81"/>
    </location>
</feature>
<dbReference type="Pfam" id="PF03994">
    <property type="entry name" value="DUF350"/>
    <property type="match status" value="1"/>
</dbReference>
<dbReference type="InterPro" id="IPR007140">
    <property type="entry name" value="DUF350"/>
</dbReference>
<keyword evidence="4 7" id="KW-0812">Transmembrane</keyword>
<feature type="transmembrane region" description="Helical" evidence="7">
    <location>
        <begin position="126"/>
        <end position="147"/>
    </location>
</feature>
<keyword evidence="9" id="KW-1185">Reference proteome</keyword>
<dbReference type="PANTHER" id="PTHR40043:SF1">
    <property type="entry name" value="UPF0719 INNER MEMBRANE PROTEIN YJFL"/>
    <property type="match status" value="1"/>
</dbReference>
<organism evidence="8 9">
    <name type="scientific">Luteibacter rhizovicinus DSM 16549</name>
    <dbReference type="NCBI Taxonomy" id="1440763"/>
    <lineage>
        <taxon>Bacteria</taxon>
        <taxon>Pseudomonadati</taxon>
        <taxon>Pseudomonadota</taxon>
        <taxon>Gammaproteobacteria</taxon>
        <taxon>Lysobacterales</taxon>
        <taxon>Rhodanobacteraceae</taxon>
        <taxon>Luteibacter</taxon>
    </lineage>
</organism>
<reference evidence="9" key="1">
    <citation type="submission" date="2016-09" db="EMBL/GenBank/DDBJ databases">
        <authorList>
            <person name="Lysoe E."/>
        </authorList>
    </citation>
    <scope>NUCLEOTIDE SEQUENCE [LARGE SCALE GENOMIC DNA]</scope>
    <source>
        <strain evidence="9">LJ96T</strain>
    </source>
</reference>
<proteinExistence type="inferred from homology"/>
<dbReference type="OrthoDB" id="5573330at2"/>
<evidence type="ECO:0000256" key="3">
    <source>
        <dbReference type="ARBA" id="ARBA00022475"/>
    </source>
</evidence>
<evidence type="ECO:0000256" key="2">
    <source>
        <dbReference type="ARBA" id="ARBA00005779"/>
    </source>
</evidence>
<dbReference type="GO" id="GO:0005886">
    <property type="term" value="C:plasma membrane"/>
    <property type="evidence" value="ECO:0007669"/>
    <property type="project" value="UniProtKB-SubCell"/>
</dbReference>
<evidence type="ECO:0000256" key="6">
    <source>
        <dbReference type="ARBA" id="ARBA00023136"/>
    </source>
</evidence>
<evidence type="ECO:0008006" key="10">
    <source>
        <dbReference type="Google" id="ProtNLM"/>
    </source>
</evidence>
<dbReference type="EMBL" id="CP017480">
    <property type="protein sequence ID" value="APG03797.1"/>
    <property type="molecule type" value="Genomic_DNA"/>
</dbReference>
<dbReference type="KEGG" id="lrz:BJI69_07655"/>
<dbReference type="STRING" id="1440763.BJI69_07655"/>
<evidence type="ECO:0000313" key="9">
    <source>
        <dbReference type="Proteomes" id="UP000182987"/>
    </source>
</evidence>
<feature type="transmembrane region" description="Helical" evidence="7">
    <location>
        <begin position="93"/>
        <end position="114"/>
    </location>
</feature>
<sequence>MLTTRPGEAASYKEAFVIVSDLFTLPAFVAYLALGIFYFVAFVVTYIWITPQREMALIRDGNLAAAISLGGAALGFVQPLASAIAHSVSLTDLALWGLVAWIVQLLTHFVLRLLVRDLRRKIEEDVRSVALFVAIVAICVGTLNAAAMSY</sequence>
<keyword evidence="3" id="KW-1003">Cell membrane</keyword>
<dbReference type="PANTHER" id="PTHR40043">
    <property type="entry name" value="UPF0719 INNER MEMBRANE PROTEIN YJFL"/>
    <property type="match status" value="1"/>
</dbReference>
<accession>A0A1L3ES43</accession>
<keyword evidence="5 7" id="KW-1133">Transmembrane helix</keyword>
<protein>
    <recommendedName>
        <fullName evidence="10">DUF350 domain-containing protein</fullName>
    </recommendedName>
</protein>
<evidence type="ECO:0000256" key="1">
    <source>
        <dbReference type="ARBA" id="ARBA00004651"/>
    </source>
</evidence>
<evidence type="ECO:0000256" key="7">
    <source>
        <dbReference type="SAM" id="Phobius"/>
    </source>
</evidence>
<comment type="similarity">
    <text evidence="2">Belongs to the UPF0719 family.</text>
</comment>
<evidence type="ECO:0000313" key="8">
    <source>
        <dbReference type="EMBL" id="APG03797.1"/>
    </source>
</evidence>
<feature type="transmembrane region" description="Helical" evidence="7">
    <location>
        <begin position="28"/>
        <end position="49"/>
    </location>
</feature>
<keyword evidence="6 7" id="KW-0472">Membrane</keyword>
<evidence type="ECO:0000256" key="5">
    <source>
        <dbReference type="ARBA" id="ARBA00022989"/>
    </source>
</evidence>
<dbReference type="AlphaFoldDB" id="A0A1L3ES43"/>
<name>A0A1L3ES43_9GAMM</name>
<evidence type="ECO:0000256" key="4">
    <source>
        <dbReference type="ARBA" id="ARBA00022692"/>
    </source>
</evidence>
<comment type="subcellular location">
    <subcellularLocation>
        <location evidence="1">Cell membrane</location>
        <topology evidence="1">Multi-pass membrane protein</topology>
    </subcellularLocation>
</comment>
<dbReference type="Proteomes" id="UP000182987">
    <property type="component" value="Chromosome"/>
</dbReference>
<gene>
    <name evidence="8" type="ORF">BJI69_07655</name>
</gene>